<reference evidence="1" key="2">
    <citation type="journal article" date="2024" name="Plant">
        <title>Genomic evolution and insights into agronomic trait innovations of Sesamum species.</title>
        <authorList>
            <person name="Miao H."/>
            <person name="Wang L."/>
            <person name="Qu L."/>
            <person name="Liu H."/>
            <person name="Sun Y."/>
            <person name="Le M."/>
            <person name="Wang Q."/>
            <person name="Wei S."/>
            <person name="Zheng Y."/>
            <person name="Lin W."/>
            <person name="Duan Y."/>
            <person name="Cao H."/>
            <person name="Xiong S."/>
            <person name="Wang X."/>
            <person name="Wei L."/>
            <person name="Li C."/>
            <person name="Ma Q."/>
            <person name="Ju M."/>
            <person name="Zhao R."/>
            <person name="Li G."/>
            <person name="Mu C."/>
            <person name="Tian Q."/>
            <person name="Mei H."/>
            <person name="Zhang T."/>
            <person name="Gao T."/>
            <person name="Zhang H."/>
        </authorList>
    </citation>
    <scope>NUCLEOTIDE SEQUENCE</scope>
    <source>
        <strain evidence="1">KEN1</strain>
    </source>
</reference>
<sequence>MIMQEDTAWKQRSIVNWMKQGDRNMSFFHNIASRRLMNNMIKTIKNLGGNWLEEQDVQEHIESFFRDIFRSSNPLESHLEECTAGLNSKLDTDMIQELLKPYMEDEITEALFHMAPYKSPGPDGLLPLFFQKY</sequence>
<protein>
    <recommendedName>
        <fullName evidence="2">Reverse transcriptase</fullName>
    </recommendedName>
</protein>
<reference evidence="1" key="1">
    <citation type="submission" date="2020-06" db="EMBL/GenBank/DDBJ databases">
        <authorList>
            <person name="Li T."/>
            <person name="Hu X."/>
            <person name="Zhang T."/>
            <person name="Song X."/>
            <person name="Zhang H."/>
            <person name="Dai N."/>
            <person name="Sheng W."/>
            <person name="Hou X."/>
            <person name="Wei L."/>
        </authorList>
    </citation>
    <scope>NUCLEOTIDE SEQUENCE</scope>
    <source>
        <strain evidence="1">KEN1</strain>
        <tissue evidence="1">Leaf</tissue>
    </source>
</reference>
<evidence type="ECO:0008006" key="2">
    <source>
        <dbReference type="Google" id="ProtNLM"/>
    </source>
</evidence>
<proteinExistence type="predicted"/>
<accession>A0AAW2X4I7</accession>
<name>A0AAW2X4I7_9LAMI</name>
<evidence type="ECO:0000313" key="1">
    <source>
        <dbReference type="EMBL" id="KAL0449112.1"/>
    </source>
</evidence>
<comment type="caution">
    <text evidence="1">The sequence shown here is derived from an EMBL/GenBank/DDBJ whole genome shotgun (WGS) entry which is preliminary data.</text>
</comment>
<organism evidence="1">
    <name type="scientific">Sesamum latifolium</name>
    <dbReference type="NCBI Taxonomy" id="2727402"/>
    <lineage>
        <taxon>Eukaryota</taxon>
        <taxon>Viridiplantae</taxon>
        <taxon>Streptophyta</taxon>
        <taxon>Embryophyta</taxon>
        <taxon>Tracheophyta</taxon>
        <taxon>Spermatophyta</taxon>
        <taxon>Magnoliopsida</taxon>
        <taxon>eudicotyledons</taxon>
        <taxon>Gunneridae</taxon>
        <taxon>Pentapetalae</taxon>
        <taxon>asterids</taxon>
        <taxon>lamiids</taxon>
        <taxon>Lamiales</taxon>
        <taxon>Pedaliaceae</taxon>
        <taxon>Sesamum</taxon>
    </lineage>
</organism>
<dbReference type="EMBL" id="JACGWN010000005">
    <property type="protein sequence ID" value="KAL0449112.1"/>
    <property type="molecule type" value="Genomic_DNA"/>
</dbReference>
<gene>
    <name evidence="1" type="ORF">Slati_1467600</name>
</gene>
<dbReference type="AlphaFoldDB" id="A0AAW2X4I7"/>